<evidence type="ECO:0000259" key="6">
    <source>
        <dbReference type="Pfam" id="PF13205"/>
    </source>
</evidence>
<evidence type="ECO:0000256" key="4">
    <source>
        <dbReference type="ARBA" id="ARBA00022801"/>
    </source>
</evidence>
<sequence>MPTATFTPSTSNNRQVMKNINKIMIGAAMGMLTLGGIATAETVAKQNWGDFKLWIDPGHSKTENQGLYNYSEAQKVLRVGLATRQFLFDYTTADTTTIKMTRDDDQDDVSLEERSDMANAWGADFFYAIHSDAGSNENQTLFLFGGWYENGTAVEKTPNGGKRFSEILDPNLTGVMYNTTSRGSWYDRYYYDRVTDHDYHFPYLSVNRRTNCASMLSEGGFHTLPMQQALNLNDSYKRLEAFGTARAIMEYRGITRPDKVLLAGVVTNSETGEPINGATVKVNGDSIVTDSYDSLFKNYTKNPDLIHNGFFLFENLQAGKSYDISYSCPGFSSSTASVTMKSDPQGLSGNNVTWANVALTSNAPAVVSSIDVADAGAVRRTVPITITFSRKMNRESVEKAFAISNNGQCTFTWKNDYTLVIDISKLADEETYTITIDGSIAKNSQTNQYLDGNADGTEGGNYTFTFTTVPADTQAPYVVSTTPAKDSTMLYTLRPAIRIEYNEELAWNEDDATDAIVLADKDGNKIEGTITHAVVNGASVLHLYPSKDLTLDKAYKVTVKGGFKDLAGNLSEGYTFKFLSEYHPVEAQKVLDECTVDHWWAPDGSGSTAGTTSKTGVEESTANYIEQANVHSGDSVKNTIHLHYKFDDSFAGPWQIREYRSYQQNYYDTSVKGYVLQCCVYGDGSNNKVAHMVRVRVNGGSIDGIKRNLSKTLNYRGWDIMAWDINKCGANNQTFTGSDPYTFSENDTWCYDSFWLNHEMTADQGDMYKDNDGVDDSGNPITWQDWSGDIYIDDYKYVKYGEATQTAKLSDITDEPETGVSEVASQSSISINAKGSMINVVAGEKLQTVTVYSVNGATVLSTTPRGNVETVDASQLAPGVYVVKAITAGKQNTKRVIIK</sequence>
<dbReference type="Pfam" id="PF18962">
    <property type="entry name" value="Por_Secre_tail"/>
    <property type="match status" value="1"/>
</dbReference>
<dbReference type="EMBL" id="VULT01000015">
    <property type="protein sequence ID" value="MSS18033.1"/>
    <property type="molecule type" value="Genomic_DNA"/>
</dbReference>
<protein>
    <recommendedName>
        <fullName evidence="2">N-acetylmuramoyl-L-alanine amidase</fullName>
        <ecNumber evidence="2">3.5.1.28</ecNumber>
    </recommendedName>
</protein>
<dbReference type="AlphaFoldDB" id="A0A6L5XEQ7"/>
<evidence type="ECO:0000256" key="2">
    <source>
        <dbReference type="ARBA" id="ARBA00011901"/>
    </source>
</evidence>
<organism evidence="8 9">
    <name type="scientific">Sodaliphilus pleomorphus</name>
    <dbReference type="NCBI Taxonomy" id="2606626"/>
    <lineage>
        <taxon>Bacteria</taxon>
        <taxon>Pseudomonadati</taxon>
        <taxon>Bacteroidota</taxon>
        <taxon>Bacteroidia</taxon>
        <taxon>Bacteroidales</taxon>
        <taxon>Muribaculaceae</taxon>
        <taxon>Sodaliphilus</taxon>
    </lineage>
</organism>
<dbReference type="Gene3D" id="2.60.40.1120">
    <property type="entry name" value="Carboxypeptidase-like, regulatory domain"/>
    <property type="match status" value="1"/>
</dbReference>
<dbReference type="EC" id="3.5.1.28" evidence="2"/>
<evidence type="ECO:0000259" key="5">
    <source>
        <dbReference type="Pfam" id="PF01520"/>
    </source>
</evidence>
<dbReference type="GO" id="GO:0008745">
    <property type="term" value="F:N-acetylmuramoyl-L-alanine amidase activity"/>
    <property type="evidence" value="ECO:0007669"/>
    <property type="project" value="UniProtKB-EC"/>
</dbReference>
<dbReference type="Gene3D" id="3.40.630.40">
    <property type="entry name" value="Zn-dependent exopeptidases"/>
    <property type="match status" value="1"/>
</dbReference>
<dbReference type="InterPro" id="IPR032812">
    <property type="entry name" value="SbsA_Ig"/>
</dbReference>
<gene>
    <name evidence="8" type="ORF">FYJ29_09735</name>
</gene>
<feature type="domain" description="SbsA Ig-like" evidence="6">
    <location>
        <begin position="472"/>
        <end position="578"/>
    </location>
</feature>
<evidence type="ECO:0000256" key="1">
    <source>
        <dbReference type="ARBA" id="ARBA00001561"/>
    </source>
</evidence>
<feature type="domain" description="MurNAc-LAA" evidence="5">
    <location>
        <begin position="55"/>
        <end position="248"/>
    </location>
</feature>
<dbReference type="Pfam" id="PF13205">
    <property type="entry name" value="Big_5"/>
    <property type="match status" value="2"/>
</dbReference>
<dbReference type="InterPro" id="IPR050695">
    <property type="entry name" value="N-acetylmuramoyl_amidase_3"/>
</dbReference>
<reference evidence="8 9" key="1">
    <citation type="submission" date="2019-08" db="EMBL/GenBank/DDBJ databases">
        <title>In-depth cultivation of the pig gut microbiome towards novel bacterial diversity and tailored functional studies.</title>
        <authorList>
            <person name="Wylensek D."/>
            <person name="Hitch T.C.A."/>
            <person name="Clavel T."/>
        </authorList>
    </citation>
    <scope>NUCLEOTIDE SEQUENCE [LARGE SCALE GENOMIC DNA]</scope>
    <source>
        <strain evidence="8 9">Oil-RF-744-WCA-WT-10</strain>
    </source>
</reference>
<dbReference type="InterPro" id="IPR026444">
    <property type="entry name" value="Secre_tail"/>
</dbReference>
<dbReference type="InterPro" id="IPR002508">
    <property type="entry name" value="MurNAc-LAA_cat"/>
</dbReference>
<evidence type="ECO:0000259" key="7">
    <source>
        <dbReference type="Pfam" id="PF18962"/>
    </source>
</evidence>
<proteinExistence type="predicted"/>
<feature type="domain" description="SbsA Ig-like" evidence="6">
    <location>
        <begin position="362"/>
        <end position="468"/>
    </location>
</feature>
<evidence type="ECO:0000313" key="8">
    <source>
        <dbReference type="EMBL" id="MSS18033.1"/>
    </source>
</evidence>
<keyword evidence="9" id="KW-1185">Reference proteome</keyword>
<evidence type="ECO:0000313" key="9">
    <source>
        <dbReference type="Proteomes" id="UP000483362"/>
    </source>
</evidence>
<keyword evidence="3" id="KW-0732">Signal</keyword>
<dbReference type="Pfam" id="PF01520">
    <property type="entry name" value="Amidase_3"/>
    <property type="match status" value="1"/>
</dbReference>
<dbReference type="GO" id="GO:0009253">
    <property type="term" value="P:peptidoglycan catabolic process"/>
    <property type="evidence" value="ECO:0007669"/>
    <property type="project" value="InterPro"/>
</dbReference>
<dbReference type="SUPFAM" id="SSF53187">
    <property type="entry name" value="Zn-dependent exopeptidases"/>
    <property type="match status" value="1"/>
</dbReference>
<comment type="caution">
    <text evidence="8">The sequence shown here is derived from an EMBL/GenBank/DDBJ whole genome shotgun (WGS) entry which is preliminary data.</text>
</comment>
<dbReference type="Gene3D" id="2.60.40.3710">
    <property type="match status" value="1"/>
</dbReference>
<dbReference type="CDD" id="cd02696">
    <property type="entry name" value="MurNAc-LAA"/>
    <property type="match status" value="1"/>
</dbReference>
<comment type="catalytic activity">
    <reaction evidence="1">
        <text>Hydrolyzes the link between N-acetylmuramoyl residues and L-amino acid residues in certain cell-wall glycopeptides.</text>
        <dbReference type="EC" id="3.5.1.28"/>
    </reaction>
</comment>
<dbReference type="SUPFAM" id="SSF49464">
    <property type="entry name" value="Carboxypeptidase regulatory domain-like"/>
    <property type="match status" value="1"/>
</dbReference>
<dbReference type="GO" id="GO:0030288">
    <property type="term" value="C:outer membrane-bounded periplasmic space"/>
    <property type="evidence" value="ECO:0007669"/>
    <property type="project" value="TreeGrafter"/>
</dbReference>
<evidence type="ECO:0000256" key="3">
    <source>
        <dbReference type="ARBA" id="ARBA00022729"/>
    </source>
</evidence>
<dbReference type="PANTHER" id="PTHR30404:SF0">
    <property type="entry name" value="N-ACETYLMURAMOYL-L-ALANINE AMIDASE AMIC"/>
    <property type="match status" value="1"/>
</dbReference>
<accession>A0A6L5XEQ7</accession>
<dbReference type="InterPro" id="IPR008969">
    <property type="entry name" value="CarboxyPept-like_regulatory"/>
</dbReference>
<name>A0A6L5XEQ7_9BACT</name>
<dbReference type="Proteomes" id="UP000483362">
    <property type="component" value="Unassembled WGS sequence"/>
</dbReference>
<dbReference type="PANTHER" id="PTHR30404">
    <property type="entry name" value="N-ACETYLMURAMOYL-L-ALANINE AMIDASE"/>
    <property type="match status" value="1"/>
</dbReference>
<feature type="domain" description="Secretion system C-terminal sorting" evidence="7">
    <location>
        <begin position="838"/>
        <end position="898"/>
    </location>
</feature>
<keyword evidence="4" id="KW-0378">Hydrolase</keyword>
<dbReference type="NCBIfam" id="TIGR04183">
    <property type="entry name" value="Por_Secre_tail"/>
    <property type="match status" value="1"/>
</dbReference>